<feature type="chain" id="PRO_5039416364" evidence="1">
    <location>
        <begin position="23"/>
        <end position="91"/>
    </location>
</feature>
<dbReference type="EMBL" id="CP001958">
    <property type="protein sequence ID" value="ADG99314.1"/>
    <property type="molecule type" value="Genomic_DNA"/>
</dbReference>
<accession>D6ZDQ7</accession>
<evidence type="ECO:0000313" key="3">
    <source>
        <dbReference type="Proteomes" id="UP000002247"/>
    </source>
</evidence>
<reference evidence="2 3" key="1">
    <citation type="journal article" date="2010" name="Stand. Genomic Sci.">
        <title>Complete genome sequence of Segniliparus rotundus type strain (CDC 1076).</title>
        <authorList>
            <person name="Sikorski J."/>
            <person name="Lapidus A."/>
            <person name="Copeland A."/>
            <person name="Misra M."/>
            <person name="Glavina Del Rio T."/>
            <person name="Nolan M."/>
            <person name="Lucas S."/>
            <person name="Chen F."/>
            <person name="Tice H."/>
            <person name="Cheng J.F."/>
            <person name="Jando M."/>
            <person name="Schneider S."/>
            <person name="Bruce D."/>
            <person name="Goodwin L."/>
            <person name="Pitluck S."/>
            <person name="Liolios K."/>
            <person name="Mikhailova N."/>
            <person name="Pati A."/>
            <person name="Ivanova N."/>
            <person name="Mavromatis K."/>
            <person name="Chen A."/>
            <person name="Palaniappan K."/>
            <person name="Chertkov O."/>
            <person name="Land M."/>
            <person name="Hauser L."/>
            <person name="Chang Y.J."/>
            <person name="Jeffries C.D."/>
            <person name="Brettin T."/>
            <person name="Detter J.C."/>
            <person name="Han C."/>
            <person name="Rohde M."/>
            <person name="Goker M."/>
            <person name="Bristow J."/>
            <person name="Eisen J.A."/>
            <person name="Markowitz V."/>
            <person name="Hugenholtz P."/>
            <person name="Kyrpides N.C."/>
            <person name="Klenk H.P."/>
        </authorList>
    </citation>
    <scope>NUCLEOTIDE SEQUENCE [LARGE SCALE GENOMIC DNA]</scope>
    <source>
        <strain evidence="3">ATCC BAA-972 / CDC 1076 / CIP 108378 / DSM 44985 / JCM 13578</strain>
    </source>
</reference>
<evidence type="ECO:0000313" key="2">
    <source>
        <dbReference type="EMBL" id="ADG99314.1"/>
    </source>
</evidence>
<dbReference type="OrthoDB" id="9945848at2"/>
<dbReference type="Proteomes" id="UP000002247">
    <property type="component" value="Chromosome"/>
</dbReference>
<organism evidence="2 3">
    <name type="scientific">Segniliparus rotundus (strain ATCC BAA-972 / CDC 1076 / CIP 108378 / DSM 44985 / JCM 13578)</name>
    <dbReference type="NCBI Taxonomy" id="640132"/>
    <lineage>
        <taxon>Bacteria</taxon>
        <taxon>Bacillati</taxon>
        <taxon>Actinomycetota</taxon>
        <taxon>Actinomycetes</taxon>
        <taxon>Mycobacteriales</taxon>
        <taxon>Segniliparaceae</taxon>
        <taxon>Segniliparus</taxon>
    </lineage>
</organism>
<dbReference type="HOGENOM" id="CLU_2425231_0_0_11"/>
<sequence length="91" mass="9431">MPKIALAALFAGAALVSGPALALADPDTGGDDGGAYPCPNNQFWYPQYNQCVTMCPPGSDHLNGPEACDKIPTAYRQSERPGLGRQAPAAL</sequence>
<name>D6ZDQ7_SEGRD</name>
<keyword evidence="3" id="KW-1185">Reference proteome</keyword>
<protein>
    <submittedName>
        <fullName evidence="2">Uncharacterized protein</fullName>
    </submittedName>
</protein>
<keyword evidence="1" id="KW-0732">Signal</keyword>
<dbReference type="STRING" id="640132.Srot_2883"/>
<dbReference type="RefSeq" id="WP_013139763.1">
    <property type="nucleotide sequence ID" value="NC_014168.1"/>
</dbReference>
<feature type="signal peptide" evidence="1">
    <location>
        <begin position="1"/>
        <end position="22"/>
    </location>
</feature>
<proteinExistence type="predicted"/>
<gene>
    <name evidence="2" type="ordered locus">Srot_2883</name>
</gene>
<evidence type="ECO:0000256" key="1">
    <source>
        <dbReference type="SAM" id="SignalP"/>
    </source>
</evidence>
<dbReference type="KEGG" id="srt:Srot_2883"/>
<dbReference type="AlphaFoldDB" id="D6ZDQ7"/>